<sequence length="622" mass="68920">MLQRRFTSDIGPTVAERLAHSPPTNAIRIPSPTGSLRIFACGNRAGRCPVGRPEDLKNTWIHLETTSMEQLFTDTSYLRQRRKISQRETQRMTIKLYTKTNQDKLFIVNKEFSQEFSQTKRNKTRLVSRCRYIRQLASPYGSLPKSCCCDASRVSYTRPDTRPTTMDVIGDPRCSSQLPRHDVCLLAYVASPLCPPGPSTRLVCSPPTKANRVQSPAGALPNFRTWELCRTMSLIGGFSRRSPIFPSLSFRRRSILTSITLIGPQDLAVKSSPNLFPSLQSATSSEGFSPDKSVVVVRADERGSGVVSETDDQAEKVENMSRHGVTQQKHFARGEVSRHTLATCRPSQAARSLETAKVAQGREICLELIPALTWSDFGPSDGRTGNRTRVLPNASPVSYHCATSLGNNCGSSDEGRTRALIGYARFWEGTLCLIGYCLLRKFPYWLACWLASVLPGADWRTASLHVDAILLASATGDRGCLTSVHSSIRWRTEKNVSWCLLSAVHSRCTQQEPVTTMEPRETECIPTTHKRAARDILHTFCDVTCRATLVRKREHPEKVPYQGCVSSPGIGIEPRTPAMRLSQLPAALKEVKILKNPTSKLIETANVGVSCKEVVTSSTSVH</sequence>
<protein>
    <submittedName>
        <fullName evidence="1">Uncharacterized protein</fullName>
    </submittedName>
</protein>
<accession>A0ABQ9GLB1</accession>
<evidence type="ECO:0000313" key="1">
    <source>
        <dbReference type="EMBL" id="KAJ8872816.1"/>
    </source>
</evidence>
<organism evidence="1 2">
    <name type="scientific">Dryococelus australis</name>
    <dbReference type="NCBI Taxonomy" id="614101"/>
    <lineage>
        <taxon>Eukaryota</taxon>
        <taxon>Metazoa</taxon>
        <taxon>Ecdysozoa</taxon>
        <taxon>Arthropoda</taxon>
        <taxon>Hexapoda</taxon>
        <taxon>Insecta</taxon>
        <taxon>Pterygota</taxon>
        <taxon>Neoptera</taxon>
        <taxon>Polyneoptera</taxon>
        <taxon>Phasmatodea</taxon>
        <taxon>Verophasmatodea</taxon>
        <taxon>Anareolatae</taxon>
        <taxon>Phasmatidae</taxon>
        <taxon>Eurycanthinae</taxon>
        <taxon>Dryococelus</taxon>
    </lineage>
</organism>
<dbReference type="Proteomes" id="UP001159363">
    <property type="component" value="Chromosome 10"/>
</dbReference>
<reference evidence="1 2" key="1">
    <citation type="submission" date="2023-02" db="EMBL/GenBank/DDBJ databases">
        <title>LHISI_Scaffold_Assembly.</title>
        <authorList>
            <person name="Stuart O.P."/>
            <person name="Cleave R."/>
            <person name="Magrath M.J.L."/>
            <person name="Mikheyev A.S."/>
        </authorList>
    </citation>
    <scope>NUCLEOTIDE SEQUENCE [LARGE SCALE GENOMIC DNA]</scope>
    <source>
        <strain evidence="1">Daus_M_001</strain>
        <tissue evidence="1">Leg muscle</tissue>
    </source>
</reference>
<comment type="caution">
    <text evidence="1">The sequence shown here is derived from an EMBL/GenBank/DDBJ whole genome shotgun (WGS) entry which is preliminary data.</text>
</comment>
<keyword evidence="2" id="KW-1185">Reference proteome</keyword>
<evidence type="ECO:0000313" key="2">
    <source>
        <dbReference type="Proteomes" id="UP001159363"/>
    </source>
</evidence>
<gene>
    <name evidence="1" type="ORF">PR048_026432</name>
</gene>
<name>A0ABQ9GLB1_9NEOP</name>
<proteinExistence type="predicted"/>
<dbReference type="EMBL" id="JARBHB010000011">
    <property type="protein sequence ID" value="KAJ8872816.1"/>
    <property type="molecule type" value="Genomic_DNA"/>
</dbReference>